<comment type="cofactor">
    <cofactor evidence="3">
        <name>Mo-molybdopterin cytosine dinucleotide</name>
        <dbReference type="ChEBI" id="CHEBI:71308"/>
    </cofactor>
</comment>
<dbReference type="Pfam" id="PF20256">
    <property type="entry name" value="MoCoBD_2"/>
    <property type="match status" value="1"/>
</dbReference>
<dbReference type="InterPro" id="IPR016208">
    <property type="entry name" value="Ald_Oxase/xanthine_DH-like"/>
</dbReference>
<reference evidence="5 6" key="1">
    <citation type="submission" date="2020-08" db="EMBL/GenBank/DDBJ databases">
        <title>Genomic Encyclopedia of Type Strains, Phase IV (KMG-IV): sequencing the most valuable type-strain genomes for metagenomic binning, comparative biology and taxonomic classification.</title>
        <authorList>
            <person name="Goeker M."/>
        </authorList>
    </citation>
    <scope>NUCLEOTIDE SEQUENCE [LARGE SCALE GENOMIC DNA]</scope>
    <source>
        <strain evidence="5 6">DSM 25895</strain>
    </source>
</reference>
<dbReference type="Gene3D" id="3.30.365.10">
    <property type="entry name" value="Aldehyde oxidase/xanthine dehydrogenase, molybdopterin binding domain"/>
    <property type="match status" value="4"/>
</dbReference>
<dbReference type="GO" id="GO:0030151">
    <property type="term" value="F:molybdenum ion binding"/>
    <property type="evidence" value="ECO:0007669"/>
    <property type="project" value="InterPro"/>
</dbReference>
<dbReference type="InterPro" id="IPR014309">
    <property type="entry name" value="Xanthine_DH_Mopterin-bd_su"/>
</dbReference>
<dbReference type="Pfam" id="PF02738">
    <property type="entry name" value="MoCoBD_1"/>
    <property type="match status" value="1"/>
</dbReference>
<organism evidence="5 6">
    <name type="scientific">Neoroseomonas alkaliterrae</name>
    <dbReference type="NCBI Taxonomy" id="1452450"/>
    <lineage>
        <taxon>Bacteria</taxon>
        <taxon>Pseudomonadati</taxon>
        <taxon>Pseudomonadota</taxon>
        <taxon>Alphaproteobacteria</taxon>
        <taxon>Acetobacterales</taxon>
        <taxon>Acetobacteraceae</taxon>
        <taxon>Neoroseomonas</taxon>
    </lineage>
</organism>
<keyword evidence="1" id="KW-0500">Molybdenum</keyword>
<dbReference type="PANTHER" id="PTHR11908:SF132">
    <property type="entry name" value="ALDEHYDE OXIDASE 1-RELATED"/>
    <property type="match status" value="1"/>
</dbReference>
<dbReference type="GO" id="GO:0005506">
    <property type="term" value="F:iron ion binding"/>
    <property type="evidence" value="ECO:0007669"/>
    <property type="project" value="InterPro"/>
</dbReference>
<keyword evidence="6" id="KW-1185">Reference proteome</keyword>
<evidence type="ECO:0000256" key="3">
    <source>
        <dbReference type="ARBA" id="ARBA00053029"/>
    </source>
</evidence>
<dbReference type="SUPFAM" id="SSF56003">
    <property type="entry name" value="Molybdenum cofactor-binding domain"/>
    <property type="match status" value="1"/>
</dbReference>
<name>A0A840XRH9_9PROT</name>
<dbReference type="InterPro" id="IPR008274">
    <property type="entry name" value="AldOxase/xan_DH_MoCoBD1"/>
</dbReference>
<evidence type="ECO:0000256" key="2">
    <source>
        <dbReference type="ARBA" id="ARBA00023002"/>
    </source>
</evidence>
<dbReference type="GO" id="GO:0004854">
    <property type="term" value="F:xanthine dehydrogenase activity"/>
    <property type="evidence" value="ECO:0007669"/>
    <property type="project" value="UniProtKB-EC"/>
</dbReference>
<dbReference type="InterPro" id="IPR046867">
    <property type="entry name" value="AldOxase/xan_DH_MoCoBD2"/>
</dbReference>
<proteinExistence type="predicted"/>
<dbReference type="EC" id="1.17.1.4" evidence="5"/>
<evidence type="ECO:0000313" key="6">
    <source>
        <dbReference type="Proteomes" id="UP000562254"/>
    </source>
</evidence>
<dbReference type="EMBL" id="JACIJE010000003">
    <property type="protein sequence ID" value="MBB5689520.1"/>
    <property type="molecule type" value="Genomic_DNA"/>
</dbReference>
<dbReference type="RefSeq" id="WP_184483378.1">
    <property type="nucleotide sequence ID" value="NZ_JAAEDJ010000065.1"/>
</dbReference>
<sequence>MTTGAPLPHDSALAHCTGAARFADDIPDPPGLLHAALVLSPVARAAGFALDDTGARAVEGFVALLDAAAIPARNDISPTGKGGEPLLADGPLRHHGQPLAMVLATTRDAALRAAAAVKVAPRDPAAPCLDIEDALAREDFLMPPQVIARGDAAAAIAAAPLTARGEFRAGGQEHFYLEGQVAIAVPEEDGSLAITSSTQHPTEVQHIAARILGCDFNRITVTCRRMGGGFGGKESNASWVAAAAALGARATGRPVKLRLARKADMAATGKRHPFLFRWQAGFDASGRILALEALLAADGGHSLDLTPGVVFRALTHALNCYDVPDVRLTALALRTDTVSHTAFRGFGGPQGVLLMEDVIRAVARATGLSPEAVRERNFAGAPNDARTPYGQALEGDLIRRVWAECMADSAWESRRAEIAAFNARHPFLRRGLGSFALAFGISFGVRHLNQAGALVHVYADGSIRLNHGGTEMGQGLNIKVAQVVAESFGVPLERIRVTATSTAEVPNTAPTAASTGSDLNGWAARNAALAIRGRMAEAASALWDVPPEAIAFEQGRVRVARPGDNRAMAFGALAHHCWLERISLSATGFYRTPDIHWDAKTMRGEPFFYFSYGAATAEVLVDRLTGEHRVLRADLVQDCGRSLNPAVDRGQIEGAFVQGLGWLTCEELVWDAEGRLRTLGPSTYKIPGSRDAPPDLRIRLLADAPARADTIFRSKAVGEPPLMLATAVWNALRDATGVERLDLPATPERVLMALMQEGAASPRP</sequence>
<dbReference type="FunFam" id="3.30.365.10:FF:000001">
    <property type="entry name" value="Xanthine dehydrogenase oxidase"/>
    <property type="match status" value="1"/>
</dbReference>
<gene>
    <name evidence="5" type="ORF">FHS88_001645</name>
</gene>
<evidence type="ECO:0000313" key="5">
    <source>
        <dbReference type="EMBL" id="MBB5689520.1"/>
    </source>
</evidence>
<dbReference type="PANTHER" id="PTHR11908">
    <property type="entry name" value="XANTHINE DEHYDROGENASE"/>
    <property type="match status" value="1"/>
</dbReference>
<dbReference type="InterPro" id="IPR037165">
    <property type="entry name" value="AldOxase/xan_DH_Mopterin-bd_sf"/>
</dbReference>
<dbReference type="NCBIfam" id="TIGR02965">
    <property type="entry name" value="xanthine_xdhB"/>
    <property type="match status" value="1"/>
</dbReference>
<protein>
    <submittedName>
        <fullName evidence="5">Xanthine dehydrogenase large subunit</fullName>
        <ecNumber evidence="5">1.17.1.4</ecNumber>
    </submittedName>
</protein>
<dbReference type="InterPro" id="IPR000674">
    <property type="entry name" value="Ald_Oxase/Xan_DH_a/b"/>
</dbReference>
<keyword evidence="2 5" id="KW-0560">Oxidoreductase</keyword>
<dbReference type="Gene3D" id="3.90.1170.50">
    <property type="entry name" value="Aldehyde oxidase/xanthine dehydrogenase, a/b hammerhead"/>
    <property type="match status" value="1"/>
</dbReference>
<dbReference type="SUPFAM" id="SSF54665">
    <property type="entry name" value="CO dehydrogenase molybdoprotein N-domain-like"/>
    <property type="match status" value="1"/>
</dbReference>
<accession>A0A840XRH9</accession>
<dbReference type="AlphaFoldDB" id="A0A840XRH9"/>
<evidence type="ECO:0000256" key="1">
    <source>
        <dbReference type="ARBA" id="ARBA00022505"/>
    </source>
</evidence>
<comment type="caution">
    <text evidence="5">The sequence shown here is derived from an EMBL/GenBank/DDBJ whole genome shotgun (WGS) entry which is preliminary data.</text>
</comment>
<dbReference type="Pfam" id="PF01315">
    <property type="entry name" value="Ald_Xan_dh_C"/>
    <property type="match status" value="1"/>
</dbReference>
<dbReference type="InterPro" id="IPR036856">
    <property type="entry name" value="Ald_Oxase/Xan_DH_a/b_sf"/>
</dbReference>
<dbReference type="Proteomes" id="UP000562254">
    <property type="component" value="Unassembled WGS sequence"/>
</dbReference>
<dbReference type="SMART" id="SM01008">
    <property type="entry name" value="Ald_Xan_dh_C"/>
    <property type="match status" value="1"/>
</dbReference>
<feature type="domain" description="Aldehyde oxidase/xanthine dehydrogenase a/b hammerhead" evidence="4">
    <location>
        <begin position="17"/>
        <end position="125"/>
    </location>
</feature>
<evidence type="ECO:0000259" key="4">
    <source>
        <dbReference type="SMART" id="SM01008"/>
    </source>
</evidence>